<dbReference type="AlphaFoldDB" id="A0A4Q2KFG0"/>
<keyword evidence="2 3" id="KW-0472">Membrane</keyword>
<evidence type="ECO:0000313" key="4">
    <source>
        <dbReference type="EMBL" id="RXZ61871.1"/>
    </source>
</evidence>
<dbReference type="EMBL" id="SDOZ01000002">
    <property type="protein sequence ID" value="RXZ61871.1"/>
    <property type="molecule type" value="Genomic_DNA"/>
</dbReference>
<comment type="caution">
    <text evidence="4">The sequence shown here is derived from an EMBL/GenBank/DDBJ whole genome shotgun (WGS) entry which is preliminary data.</text>
</comment>
<keyword evidence="3" id="KW-1133">Transmembrane helix</keyword>
<dbReference type="RefSeq" id="WP_129224977.1">
    <property type="nucleotide sequence ID" value="NZ_SDOZ01000002.1"/>
</dbReference>
<keyword evidence="5" id="KW-1185">Reference proteome</keyword>
<dbReference type="PIRSF" id="PIRSF005690">
    <property type="entry name" value="GerBA"/>
    <property type="match status" value="1"/>
</dbReference>
<dbReference type="InterPro" id="IPR050768">
    <property type="entry name" value="UPF0353/GerABKA_families"/>
</dbReference>
<feature type="transmembrane region" description="Helical" evidence="3">
    <location>
        <begin position="321"/>
        <end position="339"/>
    </location>
</feature>
<dbReference type="GO" id="GO:0009847">
    <property type="term" value="P:spore germination"/>
    <property type="evidence" value="ECO:0007669"/>
    <property type="project" value="InterPro"/>
</dbReference>
<evidence type="ECO:0000256" key="3">
    <source>
        <dbReference type="SAM" id="Phobius"/>
    </source>
</evidence>
<protein>
    <submittedName>
        <fullName evidence="4">Spore germination protein</fullName>
    </submittedName>
</protein>
<feature type="transmembrane region" description="Helical" evidence="3">
    <location>
        <begin position="402"/>
        <end position="428"/>
    </location>
</feature>
<comment type="similarity">
    <text evidence="1">Belongs to the GerABKA family.</text>
</comment>
<evidence type="ECO:0000256" key="2">
    <source>
        <dbReference type="ARBA" id="ARBA00023136"/>
    </source>
</evidence>
<organism evidence="4 5">
    <name type="scientific">Candidatus Borkfalkia ceftriaxoniphila</name>
    <dbReference type="NCBI Taxonomy" id="2508949"/>
    <lineage>
        <taxon>Bacteria</taxon>
        <taxon>Bacillati</taxon>
        <taxon>Bacillota</taxon>
        <taxon>Clostridia</taxon>
        <taxon>Christensenellales</taxon>
        <taxon>Christensenellaceae</taxon>
        <taxon>Candidatus Borkfalkia</taxon>
    </lineage>
</organism>
<keyword evidence="3" id="KW-0812">Transmembrane</keyword>
<feature type="transmembrane region" description="Helical" evidence="3">
    <location>
        <begin position="279"/>
        <end position="301"/>
    </location>
</feature>
<dbReference type="InterPro" id="IPR004995">
    <property type="entry name" value="Spore_Ger"/>
</dbReference>
<gene>
    <name evidence="4" type="ORF">ESZ91_05650</name>
</gene>
<dbReference type="Pfam" id="PF03323">
    <property type="entry name" value="GerA"/>
    <property type="match status" value="1"/>
</dbReference>
<dbReference type="GO" id="GO:0016020">
    <property type="term" value="C:membrane"/>
    <property type="evidence" value="ECO:0007669"/>
    <property type="project" value="InterPro"/>
</dbReference>
<feature type="transmembrane region" description="Helical" evidence="3">
    <location>
        <begin position="369"/>
        <end position="390"/>
    </location>
</feature>
<dbReference type="PANTHER" id="PTHR22550">
    <property type="entry name" value="SPORE GERMINATION PROTEIN"/>
    <property type="match status" value="1"/>
</dbReference>
<evidence type="ECO:0000256" key="1">
    <source>
        <dbReference type="ARBA" id="ARBA00005278"/>
    </source>
</evidence>
<evidence type="ECO:0000313" key="5">
    <source>
        <dbReference type="Proteomes" id="UP000291269"/>
    </source>
</evidence>
<sequence length="486" mass="52796">MNKMNANLQKNVRAVKNILSAEDILVFHFETTDGAACAAIYADGICDKDLLGEQVIRPLSSDKRGDSIDEVAKKLTSPEVKKEKSIQAIADEVLSGNTALIVDGLDSALIIGVKKIPVRTITEPPTSIAVKGPREGFIEDIKTNMALLRKRLKTGDLQFETLTVGTRSKSMIAVCYLNGISDLKVKKQIVDRLKRIEIDGIPDASYIAKFLAKKPYSMFKQVGTTEKPDILAAKMLEGRIGIFVDGSPIALTLPYILVEDFQSVQDYLVSPYRATVSRLLRLVSLVIALLLPAYYVAAQLFKLQLLPLGLLMTISGNVRDLPLSPSLEMFFLMVILEILIEASVRMPKYVGLALSVVGALVLGDTAVKAGIVSSSAIIIVALSGIAAYTLPDLAGSLTLLRFAFLIVAGSLGTFGIVLFTGLVLLYLVTSDSYGAPLLAPFSPLITRDLKDSVVKADILNLKMRPKFLQGQNKVRLAIKDEEEQED</sequence>
<name>A0A4Q2KFG0_9FIRM</name>
<reference evidence="4 5" key="1">
    <citation type="journal article" date="2019" name="Gut">
        <title>Antibiotics-induced monodominance of a novel gut bacterial order.</title>
        <authorList>
            <person name="Hildebrand F."/>
            <person name="Moitinho-Silva L."/>
            <person name="Blasche S."/>
            <person name="Jahn M.T."/>
            <person name="Gossmann T.I."/>
            <person name="Heuerta-Cepas J."/>
            <person name="Hercog R."/>
            <person name="Luetge M."/>
            <person name="Bahram M."/>
            <person name="Pryszlak A."/>
            <person name="Alves R.J."/>
            <person name="Waszak S.M."/>
            <person name="Zhu A."/>
            <person name="Ye L."/>
            <person name="Costea P.I."/>
            <person name="Aalvink S."/>
            <person name="Belzer C."/>
            <person name="Forslund S.K."/>
            <person name="Sunagawa S."/>
            <person name="Hentschel U."/>
            <person name="Merten C."/>
            <person name="Patil K.R."/>
            <person name="Benes V."/>
            <person name="Bork P."/>
        </authorList>
    </citation>
    <scope>NUCLEOTIDE SEQUENCE [LARGE SCALE GENOMIC DNA]</scope>
    <source>
        <strain evidence="4 5">HDS1380</strain>
    </source>
</reference>
<dbReference type="OrthoDB" id="9772630at2"/>
<dbReference type="Proteomes" id="UP000291269">
    <property type="component" value="Unassembled WGS sequence"/>
</dbReference>
<accession>A0A4Q2KFG0</accession>
<proteinExistence type="inferred from homology"/>
<dbReference type="PANTHER" id="PTHR22550:SF5">
    <property type="entry name" value="LEUCINE ZIPPER PROTEIN 4"/>
    <property type="match status" value="1"/>
</dbReference>